<dbReference type="RefSeq" id="WP_375732854.1">
    <property type="nucleotide sequence ID" value="NZ_JBCGDC010000004.1"/>
</dbReference>
<keyword evidence="10" id="KW-1185">Reference proteome</keyword>
<evidence type="ECO:0000256" key="7">
    <source>
        <dbReference type="SAM" id="Phobius"/>
    </source>
</evidence>
<protein>
    <submittedName>
        <fullName evidence="9">MFS transporter</fullName>
    </submittedName>
</protein>
<dbReference type="Gene3D" id="1.20.1250.20">
    <property type="entry name" value="MFS general substrate transporter like domains"/>
    <property type="match status" value="1"/>
</dbReference>
<dbReference type="PANTHER" id="PTHR23513">
    <property type="entry name" value="INTEGRAL MEMBRANE EFFLUX PROTEIN-RELATED"/>
    <property type="match status" value="1"/>
</dbReference>
<feature type="transmembrane region" description="Helical" evidence="7">
    <location>
        <begin position="41"/>
        <end position="63"/>
    </location>
</feature>
<keyword evidence="2" id="KW-0813">Transport</keyword>
<name>A0ABV5CLQ6_9ACTN</name>
<comment type="subcellular location">
    <subcellularLocation>
        <location evidence="1">Cell membrane</location>
        <topology evidence="1">Multi-pass membrane protein</topology>
    </subcellularLocation>
</comment>
<gene>
    <name evidence="9" type="ORF">AAFH96_02445</name>
</gene>
<dbReference type="PROSITE" id="PS50850">
    <property type="entry name" value="MFS"/>
    <property type="match status" value="1"/>
</dbReference>
<dbReference type="Proteomes" id="UP001582793">
    <property type="component" value="Unassembled WGS sequence"/>
</dbReference>
<dbReference type="SUPFAM" id="SSF103473">
    <property type="entry name" value="MFS general substrate transporter"/>
    <property type="match status" value="1"/>
</dbReference>
<proteinExistence type="predicted"/>
<feature type="transmembrane region" description="Helical" evidence="7">
    <location>
        <begin position="222"/>
        <end position="245"/>
    </location>
</feature>
<keyword evidence="4 7" id="KW-0812">Transmembrane</keyword>
<evidence type="ECO:0000313" key="9">
    <source>
        <dbReference type="EMBL" id="MFB6391966.1"/>
    </source>
</evidence>
<reference evidence="9 10" key="1">
    <citation type="submission" date="2024-04" db="EMBL/GenBank/DDBJ databases">
        <title>Polymorphospora sp. isolated from Baiyangdian Lake in Xiong'an New Area.</title>
        <authorList>
            <person name="Zhang X."/>
            <person name="Liu J."/>
        </authorList>
    </citation>
    <scope>NUCLEOTIDE SEQUENCE [LARGE SCALE GENOMIC DNA]</scope>
    <source>
        <strain evidence="9 10">2-325</strain>
    </source>
</reference>
<sequence length="405" mass="40992">MESKSLGRPFWTFWGAASLANVGDGIRLAAFPLLAASLTDSPLGVAAVTASQALPWLVTGLLAGSLADRRGAKALFVWADLGRVLVLATLVVAVATGWASLPLVLATGFLLGVGETLRDTAAQTAIPGLVAKPLLERANGRFVAGEIVGNEFVGPPVGAALFVAGAALPFAVNGASLALAVMLVLSLPLSLAARTAGTTAPVVKDGVRAGLRWLVRHRMLRTLTAVCAAVAAADSAWFAILVLYARENLQAGAVGYGVLLATGAFGGLLGAFVAERLVGGRRHRVVLTWSLLVTAGVPALLLFVSDLWAAVLVVVVTSGSFAVLNVTAVSLRQRSVPGELLGRVTAAGRTLSFSAAAVGALLGGGLASVAGVEAPFLFSGVVAVLATVAWYVVSRPTGRPGVAGT</sequence>
<organism evidence="9 10">
    <name type="scientific">Polymorphospora lycopeni</name>
    <dbReference type="NCBI Taxonomy" id="3140240"/>
    <lineage>
        <taxon>Bacteria</taxon>
        <taxon>Bacillati</taxon>
        <taxon>Actinomycetota</taxon>
        <taxon>Actinomycetes</taxon>
        <taxon>Micromonosporales</taxon>
        <taxon>Micromonosporaceae</taxon>
        <taxon>Polymorphospora</taxon>
    </lineage>
</organism>
<keyword evidence="5 7" id="KW-1133">Transmembrane helix</keyword>
<evidence type="ECO:0000259" key="8">
    <source>
        <dbReference type="PROSITE" id="PS50850"/>
    </source>
</evidence>
<evidence type="ECO:0000256" key="2">
    <source>
        <dbReference type="ARBA" id="ARBA00022448"/>
    </source>
</evidence>
<accession>A0ABV5CLQ6</accession>
<keyword evidence="6 7" id="KW-0472">Membrane</keyword>
<dbReference type="InterPro" id="IPR010290">
    <property type="entry name" value="TM_effector"/>
</dbReference>
<dbReference type="InterPro" id="IPR020846">
    <property type="entry name" value="MFS_dom"/>
</dbReference>
<evidence type="ECO:0000256" key="3">
    <source>
        <dbReference type="ARBA" id="ARBA00022475"/>
    </source>
</evidence>
<dbReference type="Pfam" id="PF05977">
    <property type="entry name" value="MFS_3"/>
    <property type="match status" value="1"/>
</dbReference>
<dbReference type="PANTHER" id="PTHR23513:SF6">
    <property type="entry name" value="MAJOR FACILITATOR SUPERFAMILY ASSOCIATED DOMAIN-CONTAINING PROTEIN"/>
    <property type="match status" value="1"/>
</dbReference>
<feature type="transmembrane region" description="Helical" evidence="7">
    <location>
        <begin position="251"/>
        <end position="274"/>
    </location>
</feature>
<evidence type="ECO:0000256" key="6">
    <source>
        <dbReference type="ARBA" id="ARBA00023136"/>
    </source>
</evidence>
<dbReference type="InterPro" id="IPR036259">
    <property type="entry name" value="MFS_trans_sf"/>
</dbReference>
<dbReference type="EMBL" id="JBCGDC010000004">
    <property type="protein sequence ID" value="MFB6391966.1"/>
    <property type="molecule type" value="Genomic_DNA"/>
</dbReference>
<keyword evidence="3" id="KW-1003">Cell membrane</keyword>
<feature type="transmembrane region" description="Helical" evidence="7">
    <location>
        <begin position="310"/>
        <end position="331"/>
    </location>
</feature>
<evidence type="ECO:0000256" key="5">
    <source>
        <dbReference type="ARBA" id="ARBA00022989"/>
    </source>
</evidence>
<evidence type="ECO:0000313" key="10">
    <source>
        <dbReference type="Proteomes" id="UP001582793"/>
    </source>
</evidence>
<feature type="transmembrane region" description="Helical" evidence="7">
    <location>
        <begin position="159"/>
        <end position="185"/>
    </location>
</feature>
<feature type="transmembrane region" description="Helical" evidence="7">
    <location>
        <begin position="286"/>
        <end position="304"/>
    </location>
</feature>
<feature type="transmembrane region" description="Helical" evidence="7">
    <location>
        <begin position="351"/>
        <end position="370"/>
    </location>
</feature>
<evidence type="ECO:0000256" key="1">
    <source>
        <dbReference type="ARBA" id="ARBA00004651"/>
    </source>
</evidence>
<feature type="transmembrane region" description="Helical" evidence="7">
    <location>
        <begin position="376"/>
        <end position="393"/>
    </location>
</feature>
<feature type="transmembrane region" description="Helical" evidence="7">
    <location>
        <begin position="84"/>
        <end position="111"/>
    </location>
</feature>
<dbReference type="CDD" id="cd06173">
    <property type="entry name" value="MFS_MefA_like"/>
    <property type="match status" value="1"/>
</dbReference>
<feature type="domain" description="Major facilitator superfamily (MFS) profile" evidence="8">
    <location>
        <begin position="1"/>
        <end position="398"/>
    </location>
</feature>
<evidence type="ECO:0000256" key="4">
    <source>
        <dbReference type="ARBA" id="ARBA00022692"/>
    </source>
</evidence>
<comment type="caution">
    <text evidence="9">The sequence shown here is derived from an EMBL/GenBank/DDBJ whole genome shotgun (WGS) entry which is preliminary data.</text>
</comment>